<name>A0ABV9GSD9_9BACL</name>
<dbReference type="Proteomes" id="UP001596022">
    <property type="component" value="Unassembled WGS sequence"/>
</dbReference>
<dbReference type="PANTHER" id="PTHR12993:SF11">
    <property type="entry name" value="N-ACETYLGLUCOSAMINYL-PHOSPHATIDYLINOSITOL DE-N-ACETYLASE"/>
    <property type="match status" value="1"/>
</dbReference>
<dbReference type="EMBL" id="JBHSFW010000015">
    <property type="protein sequence ID" value="MFC4620089.1"/>
    <property type="molecule type" value="Genomic_DNA"/>
</dbReference>
<dbReference type="PANTHER" id="PTHR12993">
    <property type="entry name" value="N-ACETYLGLUCOSAMINYL-PHOSPHATIDYLINOSITOL DE-N-ACETYLASE-RELATED"/>
    <property type="match status" value="1"/>
</dbReference>
<accession>A0ABV9GSD9</accession>
<comment type="caution">
    <text evidence="2">The sequence shown here is derived from an EMBL/GenBank/DDBJ whole genome shotgun (WGS) entry which is preliminary data.</text>
</comment>
<dbReference type="InterPro" id="IPR002826">
    <property type="entry name" value="MptE-like"/>
</dbReference>
<dbReference type="SUPFAM" id="SSF102588">
    <property type="entry name" value="LmbE-like"/>
    <property type="match status" value="1"/>
</dbReference>
<proteinExistence type="predicted"/>
<evidence type="ECO:0000259" key="1">
    <source>
        <dbReference type="Pfam" id="PF01973"/>
    </source>
</evidence>
<dbReference type="Pfam" id="PF01973">
    <property type="entry name" value="MptE-like"/>
    <property type="match status" value="1"/>
</dbReference>
<dbReference type="Pfam" id="PF02585">
    <property type="entry name" value="PIG-L"/>
    <property type="match status" value="1"/>
</dbReference>
<gene>
    <name evidence="2" type="ORF">ACFO4N_15355</name>
</gene>
<feature type="domain" description="6-hydroxymethylpterin diphosphokinase MptE-like" evidence="1">
    <location>
        <begin position="345"/>
        <end position="503"/>
    </location>
</feature>
<dbReference type="RefSeq" id="WP_376847179.1">
    <property type="nucleotide sequence ID" value="NZ_JBHSFW010000015.1"/>
</dbReference>
<reference evidence="3" key="1">
    <citation type="journal article" date="2019" name="Int. J. Syst. Evol. Microbiol.">
        <title>The Global Catalogue of Microorganisms (GCM) 10K type strain sequencing project: providing services to taxonomists for standard genome sequencing and annotation.</title>
        <authorList>
            <consortium name="The Broad Institute Genomics Platform"/>
            <consortium name="The Broad Institute Genome Sequencing Center for Infectious Disease"/>
            <person name="Wu L."/>
            <person name="Ma J."/>
        </authorList>
    </citation>
    <scope>NUCLEOTIDE SEQUENCE [LARGE SCALE GENOMIC DNA]</scope>
    <source>
        <strain evidence="3">CGMCC 1.16306</strain>
    </source>
</reference>
<evidence type="ECO:0000313" key="2">
    <source>
        <dbReference type="EMBL" id="MFC4620089.1"/>
    </source>
</evidence>
<organism evidence="2 3">
    <name type="scientific">Camelliibacillus cellulosilyticus</name>
    <dbReference type="NCBI Taxonomy" id="2174486"/>
    <lineage>
        <taxon>Bacteria</taxon>
        <taxon>Bacillati</taxon>
        <taxon>Bacillota</taxon>
        <taxon>Bacilli</taxon>
        <taxon>Bacillales</taxon>
        <taxon>Sporolactobacillaceae</taxon>
        <taxon>Camelliibacillus</taxon>
    </lineage>
</organism>
<dbReference type="Gene3D" id="3.90.1480.10">
    <property type="entry name" value="Alpha-2,3-sialyltransferase"/>
    <property type="match status" value="1"/>
</dbReference>
<dbReference type="InterPro" id="IPR003737">
    <property type="entry name" value="GlcNAc_PI_deacetylase-related"/>
</dbReference>
<dbReference type="InterPro" id="IPR024078">
    <property type="entry name" value="LmbE-like_dom_sf"/>
</dbReference>
<keyword evidence="3" id="KW-1185">Reference proteome</keyword>
<protein>
    <submittedName>
        <fullName evidence="2">PIG-L family deacetylase</fullName>
    </submittedName>
</protein>
<dbReference type="Gene3D" id="3.40.50.10320">
    <property type="entry name" value="LmbE-like"/>
    <property type="match status" value="1"/>
</dbReference>
<evidence type="ECO:0000313" key="3">
    <source>
        <dbReference type="Proteomes" id="UP001596022"/>
    </source>
</evidence>
<sequence length="578" mass="66998">MKMMVTLDGHERLIKLIEYVRGLYRYPGKMIGRHIPATKNNKTDVLVFAAHQDDDVFGMGATLMRHQLNKDDVKVVFVTDGTGWRGVSWKMKEHNIKSRAETRYREAVAALSLIGIPKDNVLSLGFPDGGTQRYLKSLSKDIEKIIQIYNPKRIYTHCIEGGHRDHDLTSFAVKMVCKKLGFNNVFEWTEYHPNQPLGTSHVKFIHSTSENPKEIKLTDAEQLLKRQMLACHQSQNVEQCYTQGEAIRKSDLAEAEKEILQYGLLTKTFFKAKIEEKKVPDPIKAIKGFKTRVKERLKSNKYTYAVIRGIRKGQFVYYPLFINLCLFNIKKWLRLMGFYKNSPYERLKKVKNKHRGERCFIVATGPSLTISDLEKLRHEVTIGVNSICLAFDETDWRPTYYGIQDENVYEKLREQIERLEVKAKFISDTIPKKVDIKFLENDYLFPLNMLHHNHIPGNCRTKFSSNPFKAIYSGFSVTYSMIQIAAYMGFKEIYLLGADCHYSLDQKNHVHEYGYLSGDFLSLGNKMIQGFQEAKKYADRHRIKIYNATRGGMLEVFERVNLDEVVSKGSEFRRKSAI</sequence>